<sequence length="733" mass="80003">MPSSKAVVVFIAALSFGGVLSKPTVSRGNDGFNYEVSHYPGKSRMHMNKGALHDNRQVSHDPYLNNKGGYTQNPPSDHRPNHHYDDDVKTPIGHPSNEHGYVSNPPPDYRPSRHYDVKPTGHSSHERPEIIHEPQPEYQSPYDSAAKHHYSGNDVYEGEGKPYTDNDAYPISVHDIPIPDEGETYIHPSKKNVQAYPNEYASAPIAQDYVNPHVSHEGSDSSISQEHINPHISQEYVNPPVSQEYIKLPDSHEYANSPAVNHYSHQEPIYQPVSQEPVNQHISQEPLSPPLSQEYIPTPQEHPTLVVYQDHVEPVISQEPIYHLVSQEQPPQVNPHISQSHIKSPVPQEYVSLPVSKKNEVPRVHHAEAVPIPVEYSNSPIEQQHIDPQVSQEYINSPVASQKTVIPSIKTEYSVPSKPIVEPEPVEQVSVPVYDEPSKADYSEGPKYQLVPSGPAYVTNSHSAEIIHPPLPNSHHNSGPVAVPVDDSPSVAEFKPVSVSHAFRLPIPAPSGSHGDNIAPEDHIGGHHPVASHAARLQVPSSGPDDYTGDSSPIAAPISHSTRLNIHSSYPSEETDLESLLPKSQLDVKSPGSFQAIGGDLPPFAPFPQPVADFKSLQLEAEAAGNAPEPVEVDDHSGPSYDAHVQPPISHAFRLSLPSGSIPNLDLPPNPNHGANPVEEKVSSSLSSPHAPLSHAFRLSVPSQGYSQDLSAGDVSKSYESALVESKPKSIKA</sequence>
<organism evidence="3 4">
    <name type="scientific">Oedothorax gibbosus</name>
    <dbReference type="NCBI Taxonomy" id="931172"/>
    <lineage>
        <taxon>Eukaryota</taxon>
        <taxon>Metazoa</taxon>
        <taxon>Ecdysozoa</taxon>
        <taxon>Arthropoda</taxon>
        <taxon>Chelicerata</taxon>
        <taxon>Arachnida</taxon>
        <taxon>Araneae</taxon>
        <taxon>Araneomorphae</taxon>
        <taxon>Entelegynae</taxon>
        <taxon>Araneoidea</taxon>
        <taxon>Linyphiidae</taxon>
        <taxon>Erigoninae</taxon>
        <taxon>Oedothorax</taxon>
    </lineage>
</organism>
<keyword evidence="4" id="KW-1185">Reference proteome</keyword>
<dbReference type="EMBL" id="JAFNEN010000417">
    <property type="protein sequence ID" value="KAG8183451.1"/>
    <property type="molecule type" value="Genomic_DNA"/>
</dbReference>
<feature type="compositionally biased region" description="Low complexity" evidence="1">
    <location>
        <begin position="683"/>
        <end position="692"/>
    </location>
</feature>
<feature type="compositionally biased region" description="Basic and acidic residues" evidence="1">
    <location>
        <begin position="110"/>
        <end position="135"/>
    </location>
</feature>
<evidence type="ECO:0000256" key="1">
    <source>
        <dbReference type="SAM" id="MobiDB-lite"/>
    </source>
</evidence>
<dbReference type="AlphaFoldDB" id="A0AAV6UJK9"/>
<feature type="region of interest" description="Disordered" evidence="1">
    <location>
        <begin position="56"/>
        <end position="147"/>
    </location>
</feature>
<feature type="region of interest" description="Disordered" evidence="1">
    <location>
        <begin position="662"/>
        <end position="692"/>
    </location>
</feature>
<feature type="region of interest" description="Disordered" evidence="1">
    <location>
        <begin position="705"/>
        <end position="733"/>
    </location>
</feature>
<accession>A0AAV6UJK9</accession>
<dbReference type="Proteomes" id="UP000827092">
    <property type="component" value="Unassembled WGS sequence"/>
</dbReference>
<feature type="chain" id="PRO_5043978187" evidence="2">
    <location>
        <begin position="22"/>
        <end position="733"/>
    </location>
</feature>
<reference evidence="3 4" key="1">
    <citation type="journal article" date="2022" name="Nat. Ecol. Evol.">
        <title>A masculinizing supergene underlies an exaggerated male reproductive morph in a spider.</title>
        <authorList>
            <person name="Hendrickx F."/>
            <person name="De Corte Z."/>
            <person name="Sonet G."/>
            <person name="Van Belleghem S.M."/>
            <person name="Kostlbacher S."/>
            <person name="Vangestel C."/>
        </authorList>
    </citation>
    <scope>NUCLEOTIDE SEQUENCE [LARGE SCALE GENOMIC DNA]</scope>
    <source>
        <strain evidence="3">W744_W776</strain>
    </source>
</reference>
<comment type="caution">
    <text evidence="3">The sequence shown here is derived from an EMBL/GenBank/DDBJ whole genome shotgun (WGS) entry which is preliminary data.</text>
</comment>
<keyword evidence="2" id="KW-0732">Signal</keyword>
<gene>
    <name evidence="3" type="ORF">JTE90_005708</name>
</gene>
<evidence type="ECO:0000313" key="3">
    <source>
        <dbReference type="EMBL" id="KAG8183451.1"/>
    </source>
</evidence>
<feature type="region of interest" description="Disordered" evidence="1">
    <location>
        <begin position="508"/>
        <end position="560"/>
    </location>
</feature>
<feature type="region of interest" description="Disordered" evidence="1">
    <location>
        <begin position="624"/>
        <end position="646"/>
    </location>
</feature>
<evidence type="ECO:0000313" key="4">
    <source>
        <dbReference type="Proteomes" id="UP000827092"/>
    </source>
</evidence>
<protein>
    <submittedName>
        <fullName evidence="3">Uncharacterized protein</fullName>
    </submittedName>
</protein>
<proteinExistence type="predicted"/>
<evidence type="ECO:0000256" key="2">
    <source>
        <dbReference type="SAM" id="SignalP"/>
    </source>
</evidence>
<name>A0AAV6UJK9_9ARAC</name>
<feature type="compositionally biased region" description="Basic and acidic residues" evidence="1">
    <location>
        <begin position="76"/>
        <end position="89"/>
    </location>
</feature>
<feature type="signal peptide" evidence="2">
    <location>
        <begin position="1"/>
        <end position="21"/>
    </location>
</feature>